<evidence type="ECO:0000259" key="6">
    <source>
        <dbReference type="Pfam" id="PF14061"/>
    </source>
</evidence>
<keyword evidence="2" id="KW-0677">Repeat</keyword>
<keyword evidence="8" id="KW-1185">Reference proteome</keyword>
<proteinExistence type="predicted"/>
<accession>A0A315V0W3</accession>
<protein>
    <recommendedName>
        <fullName evidence="6">Polycomb-like MTF2 factor 2 C-terminal domain-containing protein</fullName>
    </recommendedName>
</protein>
<feature type="domain" description="Polycomb-like MTF2 factor 2 C-terminal" evidence="6">
    <location>
        <begin position="280"/>
        <end position="325"/>
    </location>
</feature>
<evidence type="ECO:0000256" key="2">
    <source>
        <dbReference type="ARBA" id="ARBA00022737"/>
    </source>
</evidence>
<reference evidence="7 8" key="1">
    <citation type="journal article" date="2018" name="G3 (Bethesda)">
        <title>A High-Quality Reference Genome for the Invasive Mosquitofish Gambusia affinis Using a Chicago Library.</title>
        <authorList>
            <person name="Hoffberg S.L."/>
            <person name="Troendle N.J."/>
            <person name="Glenn T.C."/>
            <person name="Mahmud O."/>
            <person name="Louha S."/>
            <person name="Chalopin D."/>
            <person name="Bennetzen J.L."/>
            <person name="Mauricio R."/>
        </authorList>
    </citation>
    <scope>NUCLEOTIDE SEQUENCE [LARGE SCALE GENOMIC DNA]</scope>
    <source>
        <strain evidence="7">NE01/NJP1002.9</strain>
        <tissue evidence="7">Muscle</tissue>
    </source>
</reference>
<dbReference type="InterPro" id="IPR025894">
    <property type="entry name" value="Mtf2_C_dom"/>
</dbReference>
<feature type="region of interest" description="Disordered" evidence="5">
    <location>
        <begin position="210"/>
        <end position="240"/>
    </location>
</feature>
<dbReference type="Gene3D" id="3.90.980.20">
    <property type="match status" value="1"/>
</dbReference>
<dbReference type="STRING" id="33528.ENSGAFP00000014930"/>
<dbReference type="Proteomes" id="UP000250572">
    <property type="component" value="Unassembled WGS sequence"/>
</dbReference>
<feature type="region of interest" description="Disordered" evidence="5">
    <location>
        <begin position="138"/>
        <end position="163"/>
    </location>
</feature>
<name>A0A315V0W3_GAMAF</name>
<dbReference type="EMBL" id="NHOQ01002458">
    <property type="protein sequence ID" value="PWA16970.1"/>
    <property type="molecule type" value="Genomic_DNA"/>
</dbReference>
<sequence length="327" mass="36971">MDAFLVRSSRPSWASNTFLVSEEAFSVFYLFLCAVCNRGSEYVRRLSLRWVDVVHLALYNLSISSKKKYFELDEILAFVSANWDHLQLGKLSNSPPAERGQHLLDALNKYKSKFLCGKEMKKRKCIFCLRTRVPPSPPSKLFPERAQSDAGRGSKKPATSVLAERKKKKSKWLLEDAIPTSELSCSWTSKMATIFDFSLDELQSRQSSSRSVSVNWDSGSGSSRCRSRVGSRKRKLPSNSYSQWANRSEVWDEPSDDPTHLTSEPSCFLSDSAHITSDSSILHSSISSYFGAAGRLTNGERYQVLARRVTRQGTVQYLLEWEGSTPY</sequence>
<keyword evidence="4" id="KW-0539">Nucleus</keyword>
<evidence type="ECO:0000313" key="7">
    <source>
        <dbReference type="EMBL" id="PWA16970.1"/>
    </source>
</evidence>
<dbReference type="GO" id="GO:0006325">
    <property type="term" value="P:chromatin organization"/>
    <property type="evidence" value="ECO:0007669"/>
    <property type="project" value="UniProtKB-KW"/>
</dbReference>
<comment type="caution">
    <text evidence="7">The sequence shown here is derived from an EMBL/GenBank/DDBJ whole genome shotgun (WGS) entry which is preliminary data.</text>
</comment>
<dbReference type="Pfam" id="PF14061">
    <property type="entry name" value="Mtf2_C"/>
    <property type="match status" value="1"/>
</dbReference>
<gene>
    <name evidence="7" type="ORF">CCH79_00020082</name>
</gene>
<evidence type="ECO:0000256" key="4">
    <source>
        <dbReference type="ARBA" id="ARBA00023242"/>
    </source>
</evidence>
<keyword evidence="3" id="KW-0156">Chromatin regulator</keyword>
<organism evidence="7 8">
    <name type="scientific">Gambusia affinis</name>
    <name type="common">Western mosquitofish</name>
    <name type="synonym">Heterandria affinis</name>
    <dbReference type="NCBI Taxonomy" id="33528"/>
    <lineage>
        <taxon>Eukaryota</taxon>
        <taxon>Metazoa</taxon>
        <taxon>Chordata</taxon>
        <taxon>Craniata</taxon>
        <taxon>Vertebrata</taxon>
        <taxon>Euteleostomi</taxon>
        <taxon>Actinopterygii</taxon>
        <taxon>Neopterygii</taxon>
        <taxon>Teleostei</taxon>
        <taxon>Neoteleostei</taxon>
        <taxon>Acanthomorphata</taxon>
        <taxon>Ovalentaria</taxon>
        <taxon>Atherinomorphae</taxon>
        <taxon>Cyprinodontiformes</taxon>
        <taxon>Poeciliidae</taxon>
        <taxon>Poeciliinae</taxon>
        <taxon>Gambusia</taxon>
    </lineage>
</organism>
<comment type="subcellular location">
    <subcellularLocation>
        <location evidence="1">Nucleus</location>
    </subcellularLocation>
</comment>
<evidence type="ECO:0000256" key="1">
    <source>
        <dbReference type="ARBA" id="ARBA00004123"/>
    </source>
</evidence>
<feature type="compositionally biased region" description="Basic residues" evidence="5">
    <location>
        <begin position="225"/>
        <end position="236"/>
    </location>
</feature>
<dbReference type="GO" id="GO:0005634">
    <property type="term" value="C:nucleus"/>
    <property type="evidence" value="ECO:0007669"/>
    <property type="project" value="UniProtKB-SubCell"/>
</dbReference>
<evidence type="ECO:0000256" key="3">
    <source>
        <dbReference type="ARBA" id="ARBA00022853"/>
    </source>
</evidence>
<evidence type="ECO:0000313" key="8">
    <source>
        <dbReference type="Proteomes" id="UP000250572"/>
    </source>
</evidence>
<evidence type="ECO:0000256" key="5">
    <source>
        <dbReference type="SAM" id="MobiDB-lite"/>
    </source>
</evidence>
<dbReference type="AlphaFoldDB" id="A0A315V0W3"/>
<feature type="compositionally biased region" description="Low complexity" evidence="5">
    <location>
        <begin position="210"/>
        <end position="224"/>
    </location>
</feature>